<evidence type="ECO:0000256" key="1">
    <source>
        <dbReference type="ARBA" id="ARBA00010923"/>
    </source>
</evidence>
<dbReference type="Pfam" id="PF01420">
    <property type="entry name" value="Methylase_S"/>
    <property type="match status" value="1"/>
</dbReference>
<comment type="similarity">
    <text evidence="1">Belongs to the type-I restriction system S methylase family.</text>
</comment>
<feature type="domain" description="Type I restriction modification DNA specificity" evidence="4">
    <location>
        <begin position="1"/>
        <end position="176"/>
    </location>
</feature>
<keyword evidence="6" id="KW-1185">Reference proteome</keyword>
<sequence length="194" mass="22063">MKLSDIAVIRGGRTFKNGIPESDEPTHSVIQLRDFDKENDQRPIQWEQLTRTDLTGSKVDNNLKVDDVLIVAKGPLKKAIYLNSVPNNVVANQHFFIIKVKPDVSLSPQFLEYYLNGSDAQRWMHDNSGGSYQSSISKKTLSELPVPNISDVEQQLIVETADSVRTEIQLHQQLIKGREQEMDAVFSSLWKERQ</sequence>
<comment type="caution">
    <text evidence="5">The sequence shown here is derived from an EMBL/GenBank/DDBJ whole genome shotgun (WGS) entry which is preliminary data.</text>
</comment>
<protein>
    <recommendedName>
        <fullName evidence="4">Type I restriction modification DNA specificity domain-containing protein</fullName>
    </recommendedName>
</protein>
<keyword evidence="2" id="KW-0680">Restriction system</keyword>
<dbReference type="SUPFAM" id="SSF116734">
    <property type="entry name" value="DNA methylase specificity domain"/>
    <property type="match status" value="1"/>
</dbReference>
<evidence type="ECO:0000259" key="4">
    <source>
        <dbReference type="Pfam" id="PF01420"/>
    </source>
</evidence>
<dbReference type="RefSeq" id="WP_192508872.1">
    <property type="nucleotide sequence ID" value="NZ_AQGV01000013.1"/>
</dbReference>
<dbReference type="Proteomes" id="UP000615755">
    <property type="component" value="Unassembled WGS sequence"/>
</dbReference>
<reference evidence="5 6" key="1">
    <citation type="submission" date="2015-03" db="EMBL/GenBank/DDBJ databases">
        <title>Genome sequence of Pseudoalteromonas aurantia.</title>
        <authorList>
            <person name="Xie B.-B."/>
            <person name="Rong J.-C."/>
            <person name="Qin Q.-L."/>
            <person name="Zhang Y.-Z."/>
        </authorList>
    </citation>
    <scope>NUCLEOTIDE SEQUENCE [LARGE SCALE GENOMIC DNA]</scope>
    <source>
        <strain evidence="5 6">208</strain>
    </source>
</reference>
<evidence type="ECO:0000313" key="6">
    <source>
        <dbReference type="Proteomes" id="UP000615755"/>
    </source>
</evidence>
<keyword evidence="3" id="KW-0238">DNA-binding</keyword>
<dbReference type="PANTHER" id="PTHR30408">
    <property type="entry name" value="TYPE-1 RESTRICTION ENZYME ECOKI SPECIFICITY PROTEIN"/>
    <property type="match status" value="1"/>
</dbReference>
<dbReference type="PANTHER" id="PTHR30408:SF12">
    <property type="entry name" value="TYPE I RESTRICTION ENZYME MJAVIII SPECIFICITY SUBUNIT"/>
    <property type="match status" value="1"/>
</dbReference>
<evidence type="ECO:0000256" key="2">
    <source>
        <dbReference type="ARBA" id="ARBA00022747"/>
    </source>
</evidence>
<dbReference type="Gene3D" id="3.90.220.20">
    <property type="entry name" value="DNA methylase specificity domains"/>
    <property type="match status" value="1"/>
</dbReference>
<dbReference type="InterPro" id="IPR000055">
    <property type="entry name" value="Restrct_endonuc_typeI_TRD"/>
</dbReference>
<evidence type="ECO:0000313" key="5">
    <source>
        <dbReference type="EMBL" id="MBE0369662.1"/>
    </source>
</evidence>
<dbReference type="InterPro" id="IPR052021">
    <property type="entry name" value="Type-I_RS_S_subunit"/>
</dbReference>
<accession>A0ABR9EFZ0</accession>
<evidence type="ECO:0000256" key="3">
    <source>
        <dbReference type="ARBA" id="ARBA00023125"/>
    </source>
</evidence>
<gene>
    <name evidence="5" type="ORF">PAUR_a4212</name>
</gene>
<dbReference type="InterPro" id="IPR044946">
    <property type="entry name" value="Restrct_endonuc_typeI_TRD_sf"/>
</dbReference>
<dbReference type="EMBL" id="AQGV01000013">
    <property type="protein sequence ID" value="MBE0369662.1"/>
    <property type="molecule type" value="Genomic_DNA"/>
</dbReference>
<dbReference type="CDD" id="cd16961">
    <property type="entry name" value="RMtype1_S_TRD-CR_like"/>
    <property type="match status" value="1"/>
</dbReference>
<organism evidence="5 6">
    <name type="scientific">Pseudoalteromonas aurantia 208</name>
    <dbReference type="NCBI Taxonomy" id="1314867"/>
    <lineage>
        <taxon>Bacteria</taxon>
        <taxon>Pseudomonadati</taxon>
        <taxon>Pseudomonadota</taxon>
        <taxon>Gammaproteobacteria</taxon>
        <taxon>Alteromonadales</taxon>
        <taxon>Pseudoalteromonadaceae</taxon>
        <taxon>Pseudoalteromonas</taxon>
    </lineage>
</organism>
<proteinExistence type="inferred from homology"/>
<name>A0ABR9EFZ0_9GAMM</name>